<dbReference type="EMBL" id="BARV01043758">
    <property type="protein sequence ID" value="GAI65959.1"/>
    <property type="molecule type" value="Genomic_DNA"/>
</dbReference>
<keyword evidence="2" id="KW-0813">Transport</keyword>
<reference evidence="4" key="1">
    <citation type="journal article" date="2014" name="Front. Microbiol.">
        <title>High frequency of phylogenetically diverse reductive dehalogenase-homologous genes in deep subseafloor sedimentary metagenomes.</title>
        <authorList>
            <person name="Kawai M."/>
            <person name="Futagami T."/>
            <person name="Toyoda A."/>
            <person name="Takaki Y."/>
            <person name="Nishi S."/>
            <person name="Hori S."/>
            <person name="Arai W."/>
            <person name="Tsubouchi T."/>
            <person name="Morono Y."/>
            <person name="Uchiyama I."/>
            <person name="Ito T."/>
            <person name="Fujiyama A."/>
            <person name="Inagaki F."/>
            <person name="Takami H."/>
        </authorList>
    </citation>
    <scope>NUCLEOTIDE SEQUENCE</scope>
    <source>
        <strain evidence="4">Expedition CK06-06</strain>
    </source>
</reference>
<feature type="non-terminal residue" evidence="4">
    <location>
        <position position="1"/>
    </location>
</feature>
<organism evidence="4">
    <name type="scientific">marine sediment metagenome</name>
    <dbReference type="NCBI Taxonomy" id="412755"/>
    <lineage>
        <taxon>unclassified sequences</taxon>
        <taxon>metagenomes</taxon>
        <taxon>ecological metagenomes</taxon>
    </lineage>
</organism>
<name>X1SDX4_9ZZZZ</name>
<sequence>PLNIPFGEQYIAIQRGIAEGSLIHLPALKIYGYYEIVDYAIESPALLPTSSLTVWINLDVWNSLPGDIQKIMQDAGKEQHYADIEWIKGAEDAAKAFAKEKGV</sequence>
<dbReference type="InterPro" id="IPR038404">
    <property type="entry name" value="TRAP_DctP_sf"/>
</dbReference>
<comment type="similarity">
    <text evidence="1">Belongs to the bacterial solute-binding protein 7 family.</text>
</comment>
<accession>X1SDX4</accession>
<evidence type="ECO:0000256" key="2">
    <source>
        <dbReference type="ARBA" id="ARBA00022448"/>
    </source>
</evidence>
<dbReference type="PANTHER" id="PTHR33376">
    <property type="match status" value="1"/>
</dbReference>
<proteinExistence type="inferred from homology"/>
<dbReference type="Pfam" id="PF03480">
    <property type="entry name" value="DctP"/>
    <property type="match status" value="1"/>
</dbReference>
<comment type="caution">
    <text evidence="4">The sequence shown here is derived from an EMBL/GenBank/DDBJ whole genome shotgun (WGS) entry which is preliminary data.</text>
</comment>
<feature type="non-terminal residue" evidence="4">
    <location>
        <position position="103"/>
    </location>
</feature>
<evidence type="ECO:0000313" key="4">
    <source>
        <dbReference type="EMBL" id="GAI65959.1"/>
    </source>
</evidence>
<dbReference type="Gene3D" id="3.40.190.170">
    <property type="entry name" value="Bacterial extracellular solute-binding protein, family 7"/>
    <property type="match status" value="1"/>
</dbReference>
<dbReference type="AlphaFoldDB" id="X1SDX4"/>
<dbReference type="InterPro" id="IPR018389">
    <property type="entry name" value="DctP_fam"/>
</dbReference>
<protein>
    <submittedName>
        <fullName evidence="4">Uncharacterized protein</fullName>
    </submittedName>
</protein>
<dbReference type="PANTHER" id="PTHR33376:SF7">
    <property type="entry name" value="C4-DICARBOXYLATE-BINDING PROTEIN DCTB"/>
    <property type="match status" value="1"/>
</dbReference>
<keyword evidence="3" id="KW-0732">Signal</keyword>
<evidence type="ECO:0000256" key="3">
    <source>
        <dbReference type="ARBA" id="ARBA00022729"/>
    </source>
</evidence>
<evidence type="ECO:0000256" key="1">
    <source>
        <dbReference type="ARBA" id="ARBA00009023"/>
    </source>
</evidence>
<gene>
    <name evidence="4" type="ORF">S06H3_65147</name>
</gene>
<dbReference type="GO" id="GO:0055085">
    <property type="term" value="P:transmembrane transport"/>
    <property type="evidence" value="ECO:0007669"/>
    <property type="project" value="InterPro"/>
</dbReference>